<dbReference type="Proteomes" id="UP001321344">
    <property type="component" value="Unassembled WGS sequence"/>
</dbReference>
<comment type="caution">
    <text evidence="1">The sequence shown here is derived from an EMBL/GenBank/DDBJ whole genome shotgun (WGS) entry which is preliminary data.</text>
</comment>
<dbReference type="RefSeq" id="WP_276344335.1">
    <property type="nucleotide sequence ID" value="NZ_JARJOW010000005.1"/>
</dbReference>
<name>A0ABT6BKE3_9BACT</name>
<accession>A0ABT6BKE3</accession>
<sequence>MILIKVEDRDQFGQGNRSRGIAIAQILSREKIDYCIISSTRKWFDYLKLNLFETILIEKDYNSNLEVEAISNSFESFKIDFIVLDGDRFDMNYIDLLISHQIKSVILDDVAKIKRTNAWRLINPNIYATGDLYSGWGVKSYLGGDYVLLRDAFQKAPQFLPIKNKILLALGVMMDPISTLQLSNRLEAAGFKIKIAIGLSPEEMVDEIDSSALIVCGVSVTLHEVWNRKRIALPIYQAKDQILFHEFLKSKNIPQIISIGRTKSDVVEDIVSFVIKNASKMNPQICLNEPRIDILFKELVNDAQ</sequence>
<proteinExistence type="predicted"/>
<dbReference type="Gene3D" id="3.40.50.11190">
    <property type="match status" value="1"/>
</dbReference>
<evidence type="ECO:0000313" key="1">
    <source>
        <dbReference type="EMBL" id="MDF5690829.1"/>
    </source>
</evidence>
<organism evidence="1 2">
    <name type="scientific">Aquirufa aurantiipilula</name>
    <dbReference type="NCBI Taxonomy" id="2696561"/>
    <lineage>
        <taxon>Bacteria</taxon>
        <taxon>Pseudomonadati</taxon>
        <taxon>Bacteroidota</taxon>
        <taxon>Cytophagia</taxon>
        <taxon>Cytophagales</taxon>
        <taxon>Flectobacillaceae</taxon>
        <taxon>Aquirufa</taxon>
    </lineage>
</organism>
<gene>
    <name evidence="1" type="ORF">PQG43_08145</name>
</gene>
<dbReference type="EMBL" id="JARJOW010000005">
    <property type="protein sequence ID" value="MDF5690829.1"/>
    <property type="molecule type" value="Genomic_DNA"/>
</dbReference>
<protein>
    <submittedName>
        <fullName evidence="1">Uncharacterized protein</fullName>
    </submittedName>
</protein>
<keyword evidence="2" id="KW-1185">Reference proteome</keyword>
<evidence type="ECO:0000313" key="2">
    <source>
        <dbReference type="Proteomes" id="UP001321344"/>
    </source>
</evidence>
<reference evidence="1 2" key="1">
    <citation type="submission" date="2023-03" db="EMBL/GenBank/DDBJ databases">
        <title>Genome sequencing of Aquirufa.</title>
        <authorList>
            <person name="Pitt A."/>
            <person name="Hahn M.W."/>
        </authorList>
    </citation>
    <scope>NUCLEOTIDE SEQUENCE [LARGE SCALE GENOMIC DNA]</scope>
    <source>
        <strain evidence="1 2">WAEICH-18A</strain>
    </source>
</reference>